<dbReference type="GO" id="GO:1990904">
    <property type="term" value="C:ribonucleoprotein complex"/>
    <property type="evidence" value="ECO:0007669"/>
    <property type="project" value="UniProtKB-KW"/>
</dbReference>
<sequence length="63" mass="7495">MASESFKNKSDAELRTILREKKNFLRDFRFRITKGKMKNVKKGRVLRAEIARVLTEINRRKNG</sequence>
<proteinExistence type="inferred from homology"/>
<dbReference type="InterPro" id="IPR001854">
    <property type="entry name" value="Ribosomal_uL29"/>
</dbReference>
<dbReference type="AlphaFoldDB" id="A0A2H0WLD9"/>
<gene>
    <name evidence="5 6" type="primary">rpmC</name>
    <name evidence="6" type="ORF">COT67_01555</name>
</gene>
<accession>A0A2H0WLD9</accession>
<dbReference type="GO" id="GO:0005840">
    <property type="term" value="C:ribosome"/>
    <property type="evidence" value="ECO:0007669"/>
    <property type="project" value="UniProtKB-KW"/>
</dbReference>
<dbReference type="InterPro" id="IPR036049">
    <property type="entry name" value="Ribosomal_uL29_sf"/>
</dbReference>
<dbReference type="GO" id="GO:0006412">
    <property type="term" value="P:translation"/>
    <property type="evidence" value="ECO:0007669"/>
    <property type="project" value="UniProtKB-UniRule"/>
</dbReference>
<evidence type="ECO:0000256" key="5">
    <source>
        <dbReference type="HAMAP-Rule" id="MF_00374"/>
    </source>
</evidence>
<dbReference type="SUPFAM" id="SSF46561">
    <property type="entry name" value="Ribosomal protein L29 (L29p)"/>
    <property type="match status" value="1"/>
</dbReference>
<name>A0A2H0WLD9_9BACT</name>
<evidence type="ECO:0000256" key="1">
    <source>
        <dbReference type="ARBA" id="ARBA00009254"/>
    </source>
</evidence>
<keyword evidence="2 5" id="KW-0689">Ribosomal protein</keyword>
<dbReference type="NCBIfam" id="TIGR00012">
    <property type="entry name" value="L29"/>
    <property type="match status" value="1"/>
</dbReference>
<reference evidence="7" key="1">
    <citation type="submission" date="2017-09" db="EMBL/GenBank/DDBJ databases">
        <title>Depth-based differentiation of microbial function through sediment-hosted aquifers and enrichment of novel symbionts in the deep terrestrial subsurface.</title>
        <authorList>
            <person name="Probst A.J."/>
            <person name="Ladd B."/>
            <person name="Jarett J.K."/>
            <person name="Geller-Mcgrath D.E."/>
            <person name="Sieber C.M.K."/>
            <person name="Emerson J.B."/>
            <person name="Anantharaman K."/>
            <person name="Thomas B.C."/>
            <person name="Malmstrom R."/>
            <person name="Stieglmeier M."/>
            <person name="Klingl A."/>
            <person name="Woyke T."/>
            <person name="Ryan C.M."/>
            <person name="Banfield J.F."/>
        </authorList>
    </citation>
    <scope>NUCLEOTIDE SEQUENCE [LARGE SCALE GENOMIC DNA]</scope>
</reference>
<dbReference type="EMBL" id="PEZL01000021">
    <property type="protein sequence ID" value="PIS13486.1"/>
    <property type="molecule type" value="Genomic_DNA"/>
</dbReference>
<comment type="caution">
    <text evidence="6">The sequence shown here is derived from an EMBL/GenBank/DDBJ whole genome shotgun (WGS) entry which is preliminary data.</text>
</comment>
<evidence type="ECO:0000256" key="4">
    <source>
        <dbReference type="ARBA" id="ARBA00035204"/>
    </source>
</evidence>
<protein>
    <recommendedName>
        <fullName evidence="4 5">Large ribosomal subunit protein uL29</fullName>
    </recommendedName>
</protein>
<comment type="similarity">
    <text evidence="1 5">Belongs to the universal ribosomal protein uL29 family.</text>
</comment>
<dbReference type="Proteomes" id="UP000230353">
    <property type="component" value="Unassembled WGS sequence"/>
</dbReference>
<evidence type="ECO:0000256" key="3">
    <source>
        <dbReference type="ARBA" id="ARBA00023274"/>
    </source>
</evidence>
<evidence type="ECO:0000313" key="7">
    <source>
        <dbReference type="Proteomes" id="UP000230353"/>
    </source>
</evidence>
<dbReference type="Gene3D" id="1.10.287.310">
    <property type="match status" value="1"/>
</dbReference>
<dbReference type="Pfam" id="PF00831">
    <property type="entry name" value="Ribosomal_L29"/>
    <property type="match status" value="1"/>
</dbReference>
<dbReference type="GO" id="GO:0003735">
    <property type="term" value="F:structural constituent of ribosome"/>
    <property type="evidence" value="ECO:0007669"/>
    <property type="project" value="InterPro"/>
</dbReference>
<evidence type="ECO:0000313" key="6">
    <source>
        <dbReference type="EMBL" id="PIS13486.1"/>
    </source>
</evidence>
<keyword evidence="3 5" id="KW-0687">Ribonucleoprotein</keyword>
<organism evidence="6 7">
    <name type="scientific">Candidatus Tagabacteria bacterium CG09_land_8_20_14_0_10_41_14</name>
    <dbReference type="NCBI Taxonomy" id="1975021"/>
    <lineage>
        <taxon>Bacteria</taxon>
        <taxon>Candidatus Tagaibacteriota</taxon>
    </lineage>
</organism>
<dbReference type="HAMAP" id="MF_00374">
    <property type="entry name" value="Ribosomal_uL29"/>
    <property type="match status" value="1"/>
</dbReference>
<evidence type="ECO:0000256" key="2">
    <source>
        <dbReference type="ARBA" id="ARBA00022980"/>
    </source>
</evidence>